<dbReference type="Gene3D" id="3.40.50.300">
    <property type="entry name" value="P-loop containing nucleotide triphosphate hydrolases"/>
    <property type="match status" value="1"/>
</dbReference>
<dbReference type="InterPro" id="IPR045055">
    <property type="entry name" value="DNA2/NAM7-like"/>
</dbReference>
<dbReference type="Ensembl" id="ENSSTUT00000042397.1">
    <property type="protein sequence ID" value="ENSSTUP00000040571.1"/>
    <property type="gene ID" value="ENSSTUG00000017211.1"/>
</dbReference>
<dbReference type="PANTHER" id="PTHR10887">
    <property type="entry name" value="DNA2/NAM7 HELICASE FAMILY"/>
    <property type="match status" value="1"/>
</dbReference>
<evidence type="ECO:0000313" key="2">
    <source>
        <dbReference type="Ensembl" id="ENSSTUP00000040571.1"/>
    </source>
</evidence>
<reference evidence="2" key="1">
    <citation type="submission" date="2025-08" db="UniProtKB">
        <authorList>
            <consortium name="Ensembl"/>
        </authorList>
    </citation>
    <scope>IDENTIFICATION</scope>
</reference>
<dbReference type="SUPFAM" id="SSF52540">
    <property type="entry name" value="P-loop containing nucleoside triphosphate hydrolases"/>
    <property type="match status" value="1"/>
</dbReference>
<dbReference type="GO" id="GO:0071013">
    <property type="term" value="C:catalytic step 2 spliceosome"/>
    <property type="evidence" value="ECO:0007669"/>
    <property type="project" value="TreeGrafter"/>
</dbReference>
<dbReference type="Proteomes" id="UP000472277">
    <property type="component" value="Chromosome 25"/>
</dbReference>
<dbReference type="GeneTree" id="ENSGT00940000156668"/>
<evidence type="ECO:0000259" key="1">
    <source>
        <dbReference type="Pfam" id="PF21144"/>
    </source>
</evidence>
<dbReference type="CDD" id="cd18808">
    <property type="entry name" value="SF1_C_Upf1"/>
    <property type="match status" value="1"/>
</dbReference>
<accession>A0A673Z2N1</accession>
<proteinExistence type="predicted"/>
<organism evidence="2 3">
    <name type="scientific">Salmo trutta</name>
    <name type="common">Brown trout</name>
    <dbReference type="NCBI Taxonomy" id="8032"/>
    <lineage>
        <taxon>Eukaryota</taxon>
        <taxon>Metazoa</taxon>
        <taxon>Chordata</taxon>
        <taxon>Craniata</taxon>
        <taxon>Vertebrata</taxon>
        <taxon>Euteleostomi</taxon>
        <taxon>Actinopterygii</taxon>
        <taxon>Neopterygii</taxon>
        <taxon>Teleostei</taxon>
        <taxon>Protacanthopterygii</taxon>
        <taxon>Salmoniformes</taxon>
        <taxon>Salmonidae</taxon>
        <taxon>Salmoninae</taxon>
        <taxon>Salmo</taxon>
    </lineage>
</organism>
<dbReference type="InterPro" id="IPR027417">
    <property type="entry name" value="P-loop_NTPase"/>
</dbReference>
<keyword evidence="3" id="KW-1185">Reference proteome</keyword>
<protein>
    <recommendedName>
        <fullName evidence="1">RNA helicase aquarius insertion domain-containing protein</fullName>
    </recommendedName>
</protein>
<dbReference type="InterPro" id="IPR047187">
    <property type="entry name" value="SF1_C_Upf1"/>
</dbReference>
<reference evidence="2" key="2">
    <citation type="submission" date="2025-09" db="UniProtKB">
        <authorList>
            <consortium name="Ensembl"/>
        </authorList>
    </citation>
    <scope>IDENTIFICATION</scope>
</reference>
<dbReference type="PANTHER" id="PTHR10887:SF5">
    <property type="entry name" value="RNA HELICASE AQUARIUS"/>
    <property type="match status" value="1"/>
</dbReference>
<evidence type="ECO:0000313" key="3">
    <source>
        <dbReference type="Proteomes" id="UP000472277"/>
    </source>
</evidence>
<dbReference type="AlphaFoldDB" id="A0A673Z2N1"/>
<name>A0A673Z2N1_SALTR</name>
<feature type="domain" description="RNA helicase aquarius insertion" evidence="1">
    <location>
        <begin position="2"/>
        <end position="69"/>
    </location>
</feature>
<dbReference type="InterPro" id="IPR048967">
    <property type="entry name" value="Aquarius_insert"/>
</dbReference>
<dbReference type="InParanoid" id="A0A673Z2N1"/>
<dbReference type="Pfam" id="PF21144">
    <property type="entry name" value="Aquarius_N_3rd"/>
    <property type="match status" value="1"/>
</dbReference>
<sequence length="485" mass="56096">MSCFPGYTVKVTKDNPELLIPAFRIKFNVQNRANKGKRRKADEEKKEEGKLLIVEPHVTPNRGPYPYKQAKQNTIQFTPTQIEAIHAGMQPGPTMVRTFTVLCLPLVSYGMDVVYVVFRYGHVNYVLARRLELLSEMGSLQERGLSAAVLSLPPLQVMVEAEAVSTHFPFHKYFSNAPQPVFHGRSYEEDIYFAEGCYQHIKKIFSQLEEFCAFELLMNGLDRSKYLLVGNSTLTLLFFCFQYDNILMEDARTVTAGWKRWIMIGDHQQLPPVIKNMAFQKYSNMEHPLRTPGYPPLTWMTRDVPSPPVCNLYNWRYKQLGNLPHVQLLPQFQAPNPGLTFDFQLLNVEDFNGVGESEPNPYFYQNLGEAEYCVALFMYMRLLGYPADRINILTTYNRKKHLIRDVINQRCDDGGYIILSLVRTRAVGHLWDVRRLVVAMSRSRLDIFARVSLFQNCFELSPAFNQLTARPMKLHIRPNEYYTQG</sequence>
<dbReference type="GO" id="GO:0003729">
    <property type="term" value="F:mRNA binding"/>
    <property type="evidence" value="ECO:0007669"/>
    <property type="project" value="TreeGrafter"/>
</dbReference>